<protein>
    <submittedName>
        <fullName evidence="1">YhcH/YjgK/YiaL family protein</fullName>
    </submittedName>
</protein>
<gene>
    <name evidence="1" type="ORF">CXT95_10585</name>
</gene>
<reference evidence="1 2" key="1">
    <citation type="journal article" date="2017" name="BMC Genomics">
        <title>Genome sequencing of 39 Akkermansia muciniphila isolates reveals its population structure, genomic and functional diverisity, and global distribution in mammalian gut microbiotas.</title>
        <authorList>
            <person name="Guo X."/>
            <person name="Li S."/>
            <person name="Zhang J."/>
            <person name="Wu F."/>
            <person name="Li X."/>
            <person name="Wu D."/>
            <person name="Zhang M."/>
            <person name="Ou Z."/>
            <person name="Jie Z."/>
            <person name="Yan Q."/>
            <person name="Li P."/>
            <person name="Yi J."/>
            <person name="Peng Y."/>
        </authorList>
    </citation>
    <scope>NUCLEOTIDE SEQUENCE [LARGE SCALE GENOMIC DNA]</scope>
    <source>
        <strain evidence="1 2">GP28</strain>
    </source>
</reference>
<accession>A0AAX0WJB1</accession>
<evidence type="ECO:0000313" key="2">
    <source>
        <dbReference type="Proteomes" id="UP000236075"/>
    </source>
</evidence>
<dbReference type="Pfam" id="PF04074">
    <property type="entry name" value="DUF386"/>
    <property type="match status" value="1"/>
</dbReference>
<dbReference type="InterPro" id="IPR037012">
    <property type="entry name" value="NanQ/TabA/YiaL_sf"/>
</dbReference>
<dbReference type="GO" id="GO:0005829">
    <property type="term" value="C:cytosol"/>
    <property type="evidence" value="ECO:0007669"/>
    <property type="project" value="TreeGrafter"/>
</dbReference>
<dbReference type="PANTHER" id="PTHR34986:SF1">
    <property type="entry name" value="PROTEIN YIAL"/>
    <property type="match status" value="1"/>
</dbReference>
<dbReference type="AlphaFoldDB" id="A0AAX0WJB1"/>
<comment type="caution">
    <text evidence="1">The sequence shown here is derived from an EMBL/GenBank/DDBJ whole genome shotgun (WGS) entry which is preliminary data.</text>
</comment>
<dbReference type="PANTHER" id="PTHR34986">
    <property type="entry name" value="EVOLVED BETA-GALACTOSIDASE SUBUNIT BETA"/>
    <property type="match status" value="1"/>
</dbReference>
<dbReference type="SUPFAM" id="SSF51197">
    <property type="entry name" value="Clavaminate synthase-like"/>
    <property type="match status" value="1"/>
</dbReference>
<dbReference type="Gene3D" id="2.60.120.370">
    <property type="entry name" value="YhcH/YjgK/YiaL"/>
    <property type="match status" value="1"/>
</dbReference>
<dbReference type="InterPro" id="IPR004375">
    <property type="entry name" value="NanQ/TabA/YiaL"/>
</dbReference>
<name>A0AAX0WJB1_9BACT</name>
<dbReference type="Proteomes" id="UP000236075">
    <property type="component" value="Unassembled WGS sequence"/>
</dbReference>
<dbReference type="RefSeq" id="WP_102748642.1">
    <property type="nucleotide sequence ID" value="NZ_CP072045.1"/>
</dbReference>
<sequence length="160" mass="18311">MKPAPETEPVMMIIASLSDSARYEMLNPLFRRAFDFIREIAPATLETGRHVLKEDALTVMVNEPVMKKRENARMEVHDRFIDIHVPLSREEGFMWKERAALEKPSEPFNREKDAQHYDDAPDTSFVVKPGQFAIFFPEDAHAGCIGEGKILKLVIKVRTA</sequence>
<organism evidence="1 2">
    <name type="scientific">Akkermansia muciniphila</name>
    <dbReference type="NCBI Taxonomy" id="239935"/>
    <lineage>
        <taxon>Bacteria</taxon>
        <taxon>Pseudomonadati</taxon>
        <taxon>Verrucomicrobiota</taxon>
        <taxon>Verrucomicrobiia</taxon>
        <taxon>Verrucomicrobiales</taxon>
        <taxon>Akkermansiaceae</taxon>
        <taxon>Akkermansia</taxon>
    </lineage>
</organism>
<proteinExistence type="predicted"/>
<dbReference type="NCBIfam" id="TIGR00022">
    <property type="entry name" value="YhcH/YjgK/YiaL family protein"/>
    <property type="match status" value="1"/>
</dbReference>
<dbReference type="EMBL" id="PJLB01000011">
    <property type="protein sequence ID" value="PND00635.1"/>
    <property type="molecule type" value="Genomic_DNA"/>
</dbReference>
<evidence type="ECO:0000313" key="1">
    <source>
        <dbReference type="EMBL" id="PND00635.1"/>
    </source>
</evidence>